<protein>
    <submittedName>
        <fullName evidence="3">Response regulator</fullName>
    </submittedName>
</protein>
<feature type="domain" description="Response regulatory" evidence="2">
    <location>
        <begin position="8"/>
        <end position="128"/>
    </location>
</feature>
<dbReference type="Pfam" id="PF00072">
    <property type="entry name" value="Response_reg"/>
    <property type="match status" value="1"/>
</dbReference>
<dbReference type="PANTHER" id="PTHR44520:SF2">
    <property type="entry name" value="RESPONSE REGULATOR RCP1"/>
    <property type="match status" value="1"/>
</dbReference>
<sequence>MKLKTTYSVFVADDDDDDRLLMKVAFDLRCPEANIRFAIDGLDLLEALNDSPDRPCLIILDLNMPRLNGLESLQILRNTPVYIHTPIIVFSTSDNDQDKAEAYAKGANEYIVKPVDMHALAELVNKLKEDWNLETCN</sequence>
<gene>
    <name evidence="3" type="ORF">GK091_10455</name>
</gene>
<dbReference type="InterPro" id="IPR052893">
    <property type="entry name" value="TCS_response_regulator"/>
</dbReference>
<accession>A0A6M0IK43</accession>
<name>A0A6M0IK43_9BACT</name>
<comment type="caution">
    <text evidence="3">The sequence shown here is derived from an EMBL/GenBank/DDBJ whole genome shotgun (WGS) entry which is preliminary data.</text>
</comment>
<dbReference type="Proteomes" id="UP000477386">
    <property type="component" value="Unassembled WGS sequence"/>
</dbReference>
<reference evidence="3 4" key="1">
    <citation type="submission" date="2020-02" db="EMBL/GenBank/DDBJ databases">
        <title>Draft genome sequence of two Spirosoma agri KCTC 52727 and Spirosoma terrae KCTC 52035.</title>
        <authorList>
            <person name="Rojas J."/>
            <person name="Ambika Manirajan B."/>
            <person name="Ratering S."/>
            <person name="Suarez C."/>
            <person name="Schnell S."/>
        </authorList>
    </citation>
    <scope>NUCLEOTIDE SEQUENCE [LARGE SCALE GENOMIC DNA]</scope>
    <source>
        <strain evidence="3 4">KCTC 52727</strain>
    </source>
</reference>
<dbReference type="Gene3D" id="3.40.50.2300">
    <property type="match status" value="1"/>
</dbReference>
<dbReference type="GO" id="GO:0000160">
    <property type="term" value="P:phosphorelay signal transduction system"/>
    <property type="evidence" value="ECO:0007669"/>
    <property type="project" value="InterPro"/>
</dbReference>
<keyword evidence="1" id="KW-0597">Phosphoprotein</keyword>
<organism evidence="3 4">
    <name type="scientific">Spirosoma agri</name>
    <dbReference type="NCBI Taxonomy" id="1987381"/>
    <lineage>
        <taxon>Bacteria</taxon>
        <taxon>Pseudomonadati</taxon>
        <taxon>Bacteroidota</taxon>
        <taxon>Cytophagia</taxon>
        <taxon>Cytophagales</taxon>
        <taxon>Cytophagaceae</taxon>
        <taxon>Spirosoma</taxon>
    </lineage>
</organism>
<dbReference type="PANTHER" id="PTHR44520">
    <property type="entry name" value="RESPONSE REGULATOR RCP1-RELATED"/>
    <property type="match status" value="1"/>
</dbReference>
<dbReference type="AlphaFoldDB" id="A0A6M0IK43"/>
<dbReference type="PROSITE" id="PS50110">
    <property type="entry name" value="RESPONSE_REGULATORY"/>
    <property type="match status" value="1"/>
</dbReference>
<dbReference type="SUPFAM" id="SSF52172">
    <property type="entry name" value="CheY-like"/>
    <property type="match status" value="1"/>
</dbReference>
<evidence type="ECO:0000313" key="3">
    <source>
        <dbReference type="EMBL" id="NEU67303.1"/>
    </source>
</evidence>
<feature type="modified residue" description="4-aspartylphosphate" evidence="1">
    <location>
        <position position="61"/>
    </location>
</feature>
<evidence type="ECO:0000313" key="4">
    <source>
        <dbReference type="Proteomes" id="UP000477386"/>
    </source>
</evidence>
<evidence type="ECO:0000259" key="2">
    <source>
        <dbReference type="PROSITE" id="PS50110"/>
    </source>
</evidence>
<dbReference type="InterPro" id="IPR001789">
    <property type="entry name" value="Sig_transdc_resp-reg_receiver"/>
</dbReference>
<dbReference type="EMBL" id="JAAGNZ010000001">
    <property type="protein sequence ID" value="NEU67303.1"/>
    <property type="molecule type" value="Genomic_DNA"/>
</dbReference>
<dbReference type="RefSeq" id="WP_164037073.1">
    <property type="nucleotide sequence ID" value="NZ_JAAGNZ010000001.1"/>
</dbReference>
<evidence type="ECO:0000256" key="1">
    <source>
        <dbReference type="PROSITE-ProRule" id="PRU00169"/>
    </source>
</evidence>
<dbReference type="InterPro" id="IPR011006">
    <property type="entry name" value="CheY-like_superfamily"/>
</dbReference>
<dbReference type="SMART" id="SM00448">
    <property type="entry name" value="REC"/>
    <property type="match status" value="1"/>
</dbReference>
<proteinExistence type="predicted"/>
<keyword evidence="4" id="KW-1185">Reference proteome</keyword>